<comment type="caution">
    <text evidence="1">The sequence shown here is derived from an EMBL/GenBank/DDBJ whole genome shotgun (WGS) entry which is preliminary data.</text>
</comment>
<proteinExistence type="predicted"/>
<keyword evidence="2" id="KW-1185">Reference proteome</keyword>
<reference evidence="1" key="1">
    <citation type="submission" date="2023-12" db="EMBL/GenBank/DDBJ databases">
        <title>Genome assembly of Anisodus tanguticus.</title>
        <authorList>
            <person name="Wang Y.-J."/>
        </authorList>
    </citation>
    <scope>NUCLEOTIDE SEQUENCE</scope>
    <source>
        <strain evidence="1">KB-2021</strain>
        <tissue evidence="1">Leaf</tissue>
    </source>
</reference>
<gene>
    <name evidence="1" type="ORF">RND71_003061</name>
</gene>
<dbReference type="EMBL" id="JAVYJV010000002">
    <property type="protein sequence ID" value="KAK4376765.1"/>
    <property type="molecule type" value="Genomic_DNA"/>
</dbReference>
<dbReference type="Proteomes" id="UP001291623">
    <property type="component" value="Unassembled WGS sequence"/>
</dbReference>
<sequence>MFLGSAASTRDLNLELEDREDFLNVEINRLNTEVVEVNANQATKYATLKNKQLAMEDFEQ</sequence>
<evidence type="ECO:0000313" key="2">
    <source>
        <dbReference type="Proteomes" id="UP001291623"/>
    </source>
</evidence>
<accession>A0AAE1VWW7</accession>
<name>A0AAE1VWW7_9SOLA</name>
<organism evidence="1 2">
    <name type="scientific">Anisodus tanguticus</name>
    <dbReference type="NCBI Taxonomy" id="243964"/>
    <lineage>
        <taxon>Eukaryota</taxon>
        <taxon>Viridiplantae</taxon>
        <taxon>Streptophyta</taxon>
        <taxon>Embryophyta</taxon>
        <taxon>Tracheophyta</taxon>
        <taxon>Spermatophyta</taxon>
        <taxon>Magnoliopsida</taxon>
        <taxon>eudicotyledons</taxon>
        <taxon>Gunneridae</taxon>
        <taxon>Pentapetalae</taxon>
        <taxon>asterids</taxon>
        <taxon>lamiids</taxon>
        <taxon>Solanales</taxon>
        <taxon>Solanaceae</taxon>
        <taxon>Solanoideae</taxon>
        <taxon>Hyoscyameae</taxon>
        <taxon>Anisodus</taxon>
    </lineage>
</organism>
<evidence type="ECO:0000313" key="1">
    <source>
        <dbReference type="EMBL" id="KAK4376765.1"/>
    </source>
</evidence>
<dbReference type="AlphaFoldDB" id="A0AAE1VWW7"/>
<protein>
    <submittedName>
        <fullName evidence="1">Uncharacterized protein</fullName>
    </submittedName>
</protein>